<reference evidence="1 2" key="1">
    <citation type="submission" date="2018-04" db="EMBL/GenBank/DDBJ databases">
        <title>Genomic Encyclopedia of Archaeal and Bacterial Type Strains, Phase II (KMG-II): from individual species to whole genera.</title>
        <authorList>
            <person name="Goeker M."/>
        </authorList>
    </citation>
    <scope>NUCLEOTIDE SEQUENCE [LARGE SCALE GENOMIC DNA]</scope>
    <source>
        <strain evidence="1 2">DSM 5822</strain>
    </source>
</reference>
<protein>
    <submittedName>
        <fullName evidence="1">Uncharacterized protein</fullName>
    </submittedName>
</protein>
<name>A0A2T5IZS5_9GAMM</name>
<dbReference type="EMBL" id="QAON01000006">
    <property type="protein sequence ID" value="PTQ89542.1"/>
    <property type="molecule type" value="Genomic_DNA"/>
</dbReference>
<sequence>MTLSRDIVTTEDEFALETRLYVVLRRASGRVIDLVWFRQNREYADAILDYAESISDRDAKETAKKLRFYRQFSH</sequence>
<dbReference type="RefSeq" id="WP_107865504.1">
    <property type="nucleotide sequence ID" value="NZ_QAON01000006.1"/>
</dbReference>
<keyword evidence="2" id="KW-1185">Reference proteome</keyword>
<gene>
    <name evidence="1" type="ORF">C8N29_10673</name>
</gene>
<organism evidence="1 2">
    <name type="scientific">Agitococcus lubricus</name>
    <dbReference type="NCBI Taxonomy" id="1077255"/>
    <lineage>
        <taxon>Bacteria</taxon>
        <taxon>Pseudomonadati</taxon>
        <taxon>Pseudomonadota</taxon>
        <taxon>Gammaproteobacteria</taxon>
        <taxon>Moraxellales</taxon>
        <taxon>Moraxellaceae</taxon>
        <taxon>Agitococcus</taxon>
    </lineage>
</organism>
<comment type="caution">
    <text evidence="1">The sequence shown here is derived from an EMBL/GenBank/DDBJ whole genome shotgun (WGS) entry which is preliminary data.</text>
</comment>
<proteinExistence type="predicted"/>
<evidence type="ECO:0000313" key="2">
    <source>
        <dbReference type="Proteomes" id="UP000244223"/>
    </source>
</evidence>
<accession>A0A2T5IZS5</accession>
<dbReference type="Proteomes" id="UP000244223">
    <property type="component" value="Unassembled WGS sequence"/>
</dbReference>
<evidence type="ECO:0000313" key="1">
    <source>
        <dbReference type="EMBL" id="PTQ89542.1"/>
    </source>
</evidence>
<dbReference type="AlphaFoldDB" id="A0A2T5IZS5"/>
<dbReference type="OrthoDB" id="6693603at2"/>